<sequence length="78" mass="9121">MHTVYILLCSDGKFYTGCTSNLENRLKKHLKGEVTSTNYRLPVELETYIVFKDKYKAYSFEKYLKSGSGIAFRNKRLI</sequence>
<keyword evidence="4" id="KW-1185">Reference proteome</keyword>
<dbReference type="InterPro" id="IPR000305">
    <property type="entry name" value="GIY-YIG_endonuc"/>
</dbReference>
<dbReference type="GeneID" id="99986166"/>
<keyword evidence="3" id="KW-0540">Nuclease</keyword>
<dbReference type="RefSeq" id="WP_090257825.1">
    <property type="nucleotide sequence ID" value="NZ_FOIR01000001.1"/>
</dbReference>
<evidence type="ECO:0000313" key="4">
    <source>
        <dbReference type="Proteomes" id="UP000199437"/>
    </source>
</evidence>
<dbReference type="GO" id="GO:0004519">
    <property type="term" value="F:endonuclease activity"/>
    <property type="evidence" value="ECO:0007669"/>
    <property type="project" value="UniProtKB-KW"/>
</dbReference>
<evidence type="ECO:0000259" key="2">
    <source>
        <dbReference type="PROSITE" id="PS50164"/>
    </source>
</evidence>
<dbReference type="PANTHER" id="PTHR34477:SF1">
    <property type="entry name" value="UPF0213 PROTEIN YHBQ"/>
    <property type="match status" value="1"/>
</dbReference>
<feature type="domain" description="GIY-YIG" evidence="2">
    <location>
        <begin position="1"/>
        <end position="78"/>
    </location>
</feature>
<evidence type="ECO:0000256" key="1">
    <source>
        <dbReference type="ARBA" id="ARBA00007435"/>
    </source>
</evidence>
<organism evidence="3 4">
    <name type="scientific">Roseivirga pacifica</name>
    <dbReference type="NCBI Taxonomy" id="1267423"/>
    <lineage>
        <taxon>Bacteria</taxon>
        <taxon>Pseudomonadati</taxon>
        <taxon>Bacteroidota</taxon>
        <taxon>Cytophagia</taxon>
        <taxon>Cytophagales</taxon>
        <taxon>Roseivirgaceae</taxon>
        <taxon>Roseivirga</taxon>
    </lineage>
</organism>
<dbReference type="EMBL" id="FOIR01000001">
    <property type="protein sequence ID" value="SEW04694.1"/>
    <property type="molecule type" value="Genomic_DNA"/>
</dbReference>
<dbReference type="InterPro" id="IPR050190">
    <property type="entry name" value="UPF0213_domain"/>
</dbReference>
<accession>A0A1I0NT98</accession>
<keyword evidence="3" id="KW-0255">Endonuclease</keyword>
<comment type="similarity">
    <text evidence="1">Belongs to the UPF0213 family.</text>
</comment>
<dbReference type="Gene3D" id="3.40.1440.10">
    <property type="entry name" value="GIY-YIG endonuclease"/>
    <property type="match status" value="1"/>
</dbReference>
<proteinExistence type="inferred from homology"/>
<dbReference type="STRING" id="1267423.SAMN05216290_1441"/>
<protein>
    <submittedName>
        <fullName evidence="3">Putative endonuclease</fullName>
    </submittedName>
</protein>
<dbReference type="OrthoDB" id="1495241at2"/>
<dbReference type="PANTHER" id="PTHR34477">
    <property type="entry name" value="UPF0213 PROTEIN YHBQ"/>
    <property type="match status" value="1"/>
</dbReference>
<reference evidence="4" key="1">
    <citation type="submission" date="2016-10" db="EMBL/GenBank/DDBJ databases">
        <authorList>
            <person name="Varghese N."/>
            <person name="Submissions S."/>
        </authorList>
    </citation>
    <scope>NUCLEOTIDE SEQUENCE [LARGE SCALE GENOMIC DNA]</scope>
    <source>
        <strain evidence="4">CGMCC 1.12402</strain>
    </source>
</reference>
<name>A0A1I0NT98_9BACT</name>
<dbReference type="Pfam" id="PF01541">
    <property type="entry name" value="GIY-YIG"/>
    <property type="match status" value="1"/>
</dbReference>
<dbReference type="Proteomes" id="UP000199437">
    <property type="component" value="Unassembled WGS sequence"/>
</dbReference>
<dbReference type="SUPFAM" id="SSF82771">
    <property type="entry name" value="GIY-YIG endonuclease"/>
    <property type="match status" value="1"/>
</dbReference>
<evidence type="ECO:0000313" key="3">
    <source>
        <dbReference type="EMBL" id="SEW04694.1"/>
    </source>
</evidence>
<keyword evidence="3" id="KW-0378">Hydrolase</keyword>
<dbReference type="PROSITE" id="PS50164">
    <property type="entry name" value="GIY_YIG"/>
    <property type="match status" value="1"/>
</dbReference>
<dbReference type="AlphaFoldDB" id="A0A1I0NT98"/>
<gene>
    <name evidence="3" type="ORF">SAMN05216290_1441</name>
</gene>
<dbReference type="InterPro" id="IPR035901">
    <property type="entry name" value="GIY-YIG_endonuc_sf"/>
</dbReference>